<evidence type="ECO:0000256" key="4">
    <source>
        <dbReference type="ARBA" id="ARBA00023125"/>
    </source>
</evidence>
<evidence type="ECO:0000256" key="2">
    <source>
        <dbReference type="ARBA" id="ARBA00022771"/>
    </source>
</evidence>
<dbReference type="SUPFAM" id="SSF57716">
    <property type="entry name" value="Glucocorticoid receptor-like (DNA-binding domain)"/>
    <property type="match status" value="1"/>
</dbReference>
<feature type="region of interest" description="Disordered" evidence="6">
    <location>
        <begin position="265"/>
        <end position="287"/>
    </location>
</feature>
<dbReference type="GO" id="GO:0008270">
    <property type="term" value="F:zinc ion binding"/>
    <property type="evidence" value="ECO:0007669"/>
    <property type="project" value="UniProtKB-KW"/>
</dbReference>
<evidence type="ECO:0000256" key="6">
    <source>
        <dbReference type="SAM" id="MobiDB-lite"/>
    </source>
</evidence>
<evidence type="ECO:0000313" key="8">
    <source>
        <dbReference type="EMBL" id="CAG9109147.1"/>
    </source>
</evidence>
<evidence type="ECO:0000256" key="5">
    <source>
        <dbReference type="PROSITE-ProRule" id="PRU00309"/>
    </source>
</evidence>
<dbReference type="PROSITE" id="PS50950">
    <property type="entry name" value="ZF_THAP"/>
    <property type="match status" value="1"/>
</dbReference>
<gene>
    <name evidence="8" type="ORF">PLXY2_LOCUS4077</name>
</gene>
<dbReference type="Proteomes" id="UP000653454">
    <property type="component" value="Unassembled WGS sequence"/>
</dbReference>
<proteinExistence type="predicted"/>
<dbReference type="EMBL" id="CAJHNJ030000011">
    <property type="protein sequence ID" value="CAG9109147.1"/>
    <property type="molecule type" value="Genomic_DNA"/>
</dbReference>
<comment type="caution">
    <text evidence="8">The sequence shown here is derived from an EMBL/GenBank/DDBJ whole genome shotgun (WGS) entry which is preliminary data.</text>
</comment>
<keyword evidence="9" id="KW-1185">Reference proteome</keyword>
<keyword evidence="2 5" id="KW-0863">Zinc-finger</keyword>
<evidence type="ECO:0000259" key="7">
    <source>
        <dbReference type="PROSITE" id="PS50950"/>
    </source>
</evidence>
<evidence type="ECO:0000313" key="9">
    <source>
        <dbReference type="Proteomes" id="UP000653454"/>
    </source>
</evidence>
<dbReference type="AlphaFoldDB" id="A0A8S4E1K9"/>
<dbReference type="GO" id="GO:0003677">
    <property type="term" value="F:DNA binding"/>
    <property type="evidence" value="ECO:0007669"/>
    <property type="project" value="UniProtKB-UniRule"/>
</dbReference>
<feature type="domain" description="THAP-type" evidence="7">
    <location>
        <begin position="10"/>
        <end position="102"/>
    </location>
</feature>
<accession>A0A8S4E1K9</accession>
<organism evidence="8 9">
    <name type="scientific">Plutella xylostella</name>
    <name type="common">Diamondback moth</name>
    <name type="synonym">Plutella maculipennis</name>
    <dbReference type="NCBI Taxonomy" id="51655"/>
    <lineage>
        <taxon>Eukaryota</taxon>
        <taxon>Metazoa</taxon>
        <taxon>Ecdysozoa</taxon>
        <taxon>Arthropoda</taxon>
        <taxon>Hexapoda</taxon>
        <taxon>Insecta</taxon>
        <taxon>Pterygota</taxon>
        <taxon>Neoptera</taxon>
        <taxon>Endopterygota</taxon>
        <taxon>Lepidoptera</taxon>
        <taxon>Glossata</taxon>
        <taxon>Ditrysia</taxon>
        <taxon>Yponomeutoidea</taxon>
        <taxon>Plutellidae</taxon>
        <taxon>Plutella</taxon>
    </lineage>
</organism>
<reference evidence="8" key="1">
    <citation type="submission" date="2020-11" db="EMBL/GenBank/DDBJ databases">
        <authorList>
            <person name="Whiteford S."/>
        </authorList>
    </citation>
    <scope>NUCLEOTIDE SEQUENCE</scope>
</reference>
<evidence type="ECO:0000256" key="1">
    <source>
        <dbReference type="ARBA" id="ARBA00022723"/>
    </source>
</evidence>
<keyword evidence="4 5" id="KW-0238">DNA-binding</keyword>
<protein>
    <submittedName>
        <fullName evidence="8">(diamondback moth) hypothetical protein</fullName>
    </submittedName>
</protein>
<dbReference type="InterPro" id="IPR006612">
    <property type="entry name" value="THAP_Znf"/>
</dbReference>
<evidence type="ECO:0000256" key="3">
    <source>
        <dbReference type="ARBA" id="ARBA00022833"/>
    </source>
</evidence>
<keyword evidence="3" id="KW-0862">Zinc</keyword>
<keyword evidence="1" id="KW-0479">Metal-binding</keyword>
<sequence length="448" mass="50288">MSCTSLHKKYSNYHYCIVPDCKNTSIKTPEKLWIRAPGEINMRKTWLKLANKDPDSLSTKTKICFCEDHFDLENDMENYRQYKIMGSVPKIRMKPGCIPSRFNCQTSRKHKLTRTMQQHASKRTAAVPVTEDKQICSMKMSTSFFHQDPGCLACSECGAWVAARVYVCVQCVDARMCAACEPHAHASHAVVRLPSTRVYNIVRDLFESLQAQLNFRLRGLDDDAEDELTDDLDDDELDQYVNAVVKKTKRPVVASSAGQQIMPHEASKVTFKSSPPASPMPTDETNEPMVTADDIKVEEDVYDEWEPLRKTATEGFMKITSDIVKSECNEGTVAESKLAVDVRGDDKYNEMNLSKCLENESEFKRVSNVTVVRKTKGNTAGINKPAVKLETTENTSIECAQANELESQIAVKIKEEPTEDACTEQFDSTGFLVVGSPRSIKGEDKETS</sequence>
<dbReference type="SMART" id="SM00980">
    <property type="entry name" value="THAP"/>
    <property type="match status" value="1"/>
</dbReference>
<name>A0A8S4E1K9_PLUXY</name>
<dbReference type="Pfam" id="PF05485">
    <property type="entry name" value="THAP"/>
    <property type="match status" value="1"/>
</dbReference>